<evidence type="ECO:0000256" key="12">
    <source>
        <dbReference type="SAM" id="Phobius"/>
    </source>
</evidence>
<keyword evidence="8 12" id="KW-0472">Membrane</keyword>
<dbReference type="InterPro" id="IPR017978">
    <property type="entry name" value="GPCR_3_C"/>
</dbReference>
<keyword evidence="3" id="KW-1003">Cell membrane</keyword>
<dbReference type="InterPro" id="IPR004073">
    <property type="entry name" value="GPCR_3_vmron_rcpt_2"/>
</dbReference>
<dbReference type="InterPro" id="IPR011500">
    <property type="entry name" value="GPCR_3_9-Cys_dom"/>
</dbReference>
<keyword evidence="10" id="KW-0325">Glycoprotein</keyword>
<dbReference type="PANTHER" id="PTHR24061:SF599">
    <property type="entry name" value="G-PROTEIN COUPLED RECEPTORS FAMILY 3 PROFILE DOMAIN-CONTAINING PROTEIN"/>
    <property type="match status" value="1"/>
</dbReference>
<gene>
    <name evidence="15" type="primary">LOC129330267</name>
</gene>
<reference evidence="15" key="1">
    <citation type="submission" date="2025-08" db="UniProtKB">
        <authorList>
            <consortium name="RefSeq"/>
        </authorList>
    </citation>
    <scope>IDENTIFICATION</scope>
    <source>
        <tissue evidence="15">Blood</tissue>
    </source>
</reference>
<evidence type="ECO:0000256" key="1">
    <source>
        <dbReference type="ARBA" id="ARBA00004651"/>
    </source>
</evidence>
<feature type="transmembrane region" description="Helical" evidence="12">
    <location>
        <begin position="780"/>
        <end position="800"/>
    </location>
</feature>
<feature type="transmembrane region" description="Helical" evidence="12">
    <location>
        <begin position="656"/>
        <end position="680"/>
    </location>
</feature>
<keyword evidence="4 12" id="KW-0812">Transmembrane</keyword>
<dbReference type="FunFam" id="2.10.50.30:FF:000002">
    <property type="entry name" value="Vomeronasal 2 receptor, h1"/>
    <property type="match status" value="1"/>
</dbReference>
<evidence type="ECO:0000256" key="5">
    <source>
        <dbReference type="ARBA" id="ARBA00022729"/>
    </source>
</evidence>
<evidence type="ECO:0000256" key="9">
    <source>
        <dbReference type="ARBA" id="ARBA00023170"/>
    </source>
</evidence>
<evidence type="ECO:0000256" key="8">
    <source>
        <dbReference type="ARBA" id="ARBA00023136"/>
    </source>
</evidence>
<dbReference type="GO" id="GO:0004930">
    <property type="term" value="F:G protein-coupled receptor activity"/>
    <property type="evidence" value="ECO:0007669"/>
    <property type="project" value="UniProtKB-KW"/>
</dbReference>
<evidence type="ECO:0000256" key="7">
    <source>
        <dbReference type="ARBA" id="ARBA00023040"/>
    </source>
</evidence>
<feature type="transmembrane region" description="Helical" evidence="12">
    <location>
        <begin position="585"/>
        <end position="611"/>
    </location>
</feature>
<keyword evidence="11" id="KW-0807">Transducer</keyword>
<dbReference type="Pfam" id="PF07562">
    <property type="entry name" value="NCD3G"/>
    <property type="match status" value="1"/>
</dbReference>
<dbReference type="Proteomes" id="UP001190640">
    <property type="component" value="Chromosome 5"/>
</dbReference>
<dbReference type="PRINTS" id="PR00248">
    <property type="entry name" value="GPCRMGR"/>
</dbReference>
<evidence type="ECO:0000256" key="10">
    <source>
        <dbReference type="ARBA" id="ARBA00023180"/>
    </source>
</evidence>
<evidence type="ECO:0000256" key="3">
    <source>
        <dbReference type="ARBA" id="ARBA00022475"/>
    </source>
</evidence>
<feature type="transmembrane region" description="Helical" evidence="12">
    <location>
        <begin position="623"/>
        <end position="644"/>
    </location>
</feature>
<dbReference type="InterPro" id="IPR001828">
    <property type="entry name" value="ANF_lig-bd_rcpt"/>
</dbReference>
<protein>
    <submittedName>
        <fullName evidence="15">Vomeronasal type-2 receptor 26-like</fullName>
    </submittedName>
</protein>
<dbReference type="RefSeq" id="XP_054836281.1">
    <property type="nucleotide sequence ID" value="XM_054980306.1"/>
</dbReference>
<dbReference type="InterPro" id="IPR028082">
    <property type="entry name" value="Peripla_BP_I"/>
</dbReference>
<name>A0AA97KZ68_EUBMA</name>
<dbReference type="AlphaFoldDB" id="A0AA97KZ68"/>
<keyword evidence="7" id="KW-0297">G-protein coupled receptor</keyword>
<dbReference type="InterPro" id="IPR038550">
    <property type="entry name" value="GPCR_3_9-Cys_sf"/>
</dbReference>
<sequence>MKDSIPIPHEWYQPGDLLIGGIAFLSVYHFHELTFNGHPSQELLKLPHMFTKFYQHILALVFAVNEINENPEILSNVTLGFHIYDSYSDLRMAYRTTLDMLFKLHRYFPNYECDTQKNLMAVIGGLSSDISFCMANILRLYKIPQLPYGSFAPKERVAIQVTSFIHMIPNESRQYMGIIWLLQHFGWRWVGLFAADDDDGEHFLQVLEPLLSQNGICLDFTERILNQEHLNSFHVLADLVSNIYVPLIDSTANTFILYGDIKTIAALNALLLLGNLKYKEISSFRKVWVMTTQVDFALSGFQKGWDFEFFHGALVFRIHSNELLEFHKFLQDMKPPGKQGDGFFKDFWEQAFDCTFSSALEPTDVNGTCTGEEALEILPAPFFEMHTTGHSYSIYNAVYAIGHTLQLMYSSRSKQRLMMGGQRAELQDVSPWQIDQFLQGILFNNSAGETISFNDKREMGARLDIMNVVTFPNKSFEMVNVGRVDPSGVEGKEFMIHEDLIVWPRSFNKGQPLSLCNDRCKPGYQKKKKEGEKFCCYDCTPCPEGKITDKTDMEDCIKCPEDQYPRTEGDRCVPKTLQFLSYQELLGIILMAVALSFSLITFWVLAIFITHQDTPIVKANNRHITYALLISLLLCFLCSLLFIGRPGQMTCSIQQSAFSIIFSVAVSCVLAKTITVVVAFMATKPGSNIRKWVGKRLANFIVLSCSLIEAAICIVWLGTSPPFPDSDLHSLTREIIVQCNEGSAILFYISLGYMGLLSLISLSVAFLARHLPDSFNEAKFITFSMLVFCSVWVSFLPTYLSTKGKYMVAVEVFSILASGAGLLICIFSPKCYIIVLRPELNNREQLMRRAKN</sequence>
<dbReference type="KEGG" id="emc:129330267"/>
<dbReference type="InterPro" id="IPR000337">
    <property type="entry name" value="GPCR_3"/>
</dbReference>
<dbReference type="GO" id="GO:0005886">
    <property type="term" value="C:plasma membrane"/>
    <property type="evidence" value="ECO:0007669"/>
    <property type="project" value="UniProtKB-SubCell"/>
</dbReference>
<comment type="subcellular location">
    <subcellularLocation>
        <location evidence="1">Cell membrane</location>
        <topology evidence="1">Multi-pass membrane protein</topology>
    </subcellularLocation>
</comment>
<feature type="transmembrane region" description="Helical" evidence="12">
    <location>
        <begin position="806"/>
        <end position="827"/>
    </location>
</feature>
<keyword evidence="5" id="KW-0732">Signal</keyword>
<dbReference type="Pfam" id="PF01094">
    <property type="entry name" value="ANF_receptor"/>
    <property type="match status" value="1"/>
</dbReference>
<proteinExistence type="inferred from homology"/>
<evidence type="ECO:0000256" key="4">
    <source>
        <dbReference type="ARBA" id="ARBA00022692"/>
    </source>
</evidence>
<dbReference type="CDD" id="cd15283">
    <property type="entry name" value="7tmC_V2R_pheromone"/>
    <property type="match status" value="1"/>
</dbReference>
<keyword evidence="9" id="KW-0675">Receptor</keyword>
<dbReference type="FunFam" id="3.40.50.2300:FF:000024">
    <property type="entry name" value="Vomeronasal 2, receptor 73"/>
    <property type="match status" value="1"/>
</dbReference>
<dbReference type="PROSITE" id="PS00981">
    <property type="entry name" value="G_PROTEIN_RECEP_F3_3"/>
    <property type="match status" value="1"/>
</dbReference>
<dbReference type="Pfam" id="PF00003">
    <property type="entry name" value="7tm_3"/>
    <property type="match status" value="1"/>
</dbReference>
<feature type="domain" description="G-protein coupled receptors family 3 profile" evidence="13">
    <location>
        <begin position="586"/>
        <end position="850"/>
    </location>
</feature>
<dbReference type="InterPro" id="IPR000068">
    <property type="entry name" value="GPCR_3_Ca_sens_rcpt-rel"/>
</dbReference>
<keyword evidence="6 12" id="KW-1133">Transmembrane helix</keyword>
<dbReference type="PANTHER" id="PTHR24061">
    <property type="entry name" value="CALCIUM-SENSING RECEPTOR-RELATED"/>
    <property type="match status" value="1"/>
</dbReference>
<comment type="similarity">
    <text evidence="2">Belongs to the G-protein coupled receptor 3 family.</text>
</comment>
<dbReference type="PROSITE" id="PS50259">
    <property type="entry name" value="G_PROTEIN_RECEP_F3_4"/>
    <property type="match status" value="1"/>
</dbReference>
<dbReference type="Gene3D" id="2.10.50.30">
    <property type="entry name" value="GPCR, family 3, nine cysteines domain"/>
    <property type="match status" value="1"/>
</dbReference>
<feature type="transmembrane region" description="Helical" evidence="12">
    <location>
        <begin position="700"/>
        <end position="719"/>
    </location>
</feature>
<evidence type="ECO:0000256" key="2">
    <source>
        <dbReference type="ARBA" id="ARBA00007242"/>
    </source>
</evidence>
<evidence type="ECO:0000256" key="6">
    <source>
        <dbReference type="ARBA" id="ARBA00022989"/>
    </source>
</evidence>
<organism evidence="14 15">
    <name type="scientific">Eublepharis macularius</name>
    <name type="common">Leopard gecko</name>
    <name type="synonym">Cyrtodactylus macularius</name>
    <dbReference type="NCBI Taxonomy" id="481883"/>
    <lineage>
        <taxon>Eukaryota</taxon>
        <taxon>Metazoa</taxon>
        <taxon>Chordata</taxon>
        <taxon>Craniata</taxon>
        <taxon>Vertebrata</taxon>
        <taxon>Euteleostomi</taxon>
        <taxon>Lepidosauria</taxon>
        <taxon>Squamata</taxon>
        <taxon>Bifurcata</taxon>
        <taxon>Gekkota</taxon>
        <taxon>Eublepharidae</taxon>
        <taxon>Eublepharinae</taxon>
        <taxon>Eublepharis</taxon>
    </lineage>
</organism>
<dbReference type="GeneID" id="129330267"/>
<dbReference type="Gene3D" id="3.40.50.2300">
    <property type="match status" value="2"/>
</dbReference>
<dbReference type="PRINTS" id="PR01535">
    <property type="entry name" value="VOMERONASL2R"/>
</dbReference>
<accession>A0AA97KZ68</accession>
<feature type="transmembrane region" description="Helical" evidence="12">
    <location>
        <begin position="745"/>
        <end position="768"/>
    </location>
</feature>
<evidence type="ECO:0000313" key="14">
    <source>
        <dbReference type="Proteomes" id="UP001190640"/>
    </source>
</evidence>
<evidence type="ECO:0000259" key="13">
    <source>
        <dbReference type="PROSITE" id="PS50259"/>
    </source>
</evidence>
<evidence type="ECO:0000256" key="11">
    <source>
        <dbReference type="ARBA" id="ARBA00023224"/>
    </source>
</evidence>
<dbReference type="InterPro" id="IPR017979">
    <property type="entry name" value="GPCR_3_CS"/>
</dbReference>
<keyword evidence="14" id="KW-1185">Reference proteome</keyword>
<evidence type="ECO:0000313" key="15">
    <source>
        <dbReference type="RefSeq" id="XP_054836281.1"/>
    </source>
</evidence>
<dbReference type="SUPFAM" id="SSF53822">
    <property type="entry name" value="Periplasmic binding protein-like I"/>
    <property type="match status" value="1"/>
</dbReference>